<protein>
    <recommendedName>
        <fullName evidence="3">YD repeat-containing protein</fullName>
    </recommendedName>
</protein>
<dbReference type="EMBL" id="JAVRBG010000001">
    <property type="protein sequence ID" value="MDT0293098.1"/>
    <property type="molecule type" value="Genomic_DNA"/>
</dbReference>
<comment type="caution">
    <text evidence="1">The sequence shown here is derived from an EMBL/GenBank/DDBJ whole genome shotgun (WGS) entry which is preliminary data.</text>
</comment>
<keyword evidence="2" id="KW-1185">Reference proteome</keyword>
<dbReference type="RefSeq" id="WP_311400074.1">
    <property type="nucleotide sequence ID" value="NZ_JAVRBG010000001.1"/>
</dbReference>
<dbReference type="Proteomes" id="UP001182991">
    <property type="component" value="Unassembled WGS sequence"/>
</dbReference>
<sequence length="248" mass="29719">MVFFINSNFELMKKIILLLFTFSILSCSKDDNPYDVNSNGNIYKIIGTGQNLYFEYDTLGRVLNSYYNRKLNYPTQYFYSNRRLDSVVTSYSTHPDSKITPNYNEDDCIYSIWIDNDFIEVFNEYDSNENLIKVEQLDWVYKYTYNENGNRISSHSYYYKDPNSNELTLYEYRLYEYDNKVNPTYQLTKTHYDKIGFYNKNNVTKIISKTDTSYFDYIYNDYNLPVKKITVDKNGNALGETKYYYESL</sequence>
<gene>
    <name evidence="1" type="ORF">RLT85_00445</name>
</gene>
<reference evidence="2" key="1">
    <citation type="submission" date="2023-07" db="EMBL/GenBank/DDBJ databases">
        <title>Isolating and identifying novel microbial strains from the Mariana Trench.</title>
        <authorList>
            <person name="Fu H."/>
        </authorList>
    </citation>
    <scope>NUCLEOTIDE SEQUENCE [LARGE SCALE GENOMIC DNA]</scope>
    <source>
        <strain evidence="2">T-y2</strain>
    </source>
</reference>
<proteinExistence type="predicted"/>
<accession>A0ABU2KEH0</accession>
<evidence type="ECO:0000313" key="1">
    <source>
        <dbReference type="EMBL" id="MDT0293098.1"/>
    </source>
</evidence>
<evidence type="ECO:0000313" key="2">
    <source>
        <dbReference type="Proteomes" id="UP001182991"/>
    </source>
</evidence>
<dbReference type="InterPro" id="IPR006530">
    <property type="entry name" value="YD"/>
</dbReference>
<evidence type="ECO:0008006" key="3">
    <source>
        <dbReference type="Google" id="ProtNLM"/>
    </source>
</evidence>
<name>A0ABU2KEH0_9FLAO</name>
<dbReference type="NCBIfam" id="TIGR01643">
    <property type="entry name" value="YD_repeat_2x"/>
    <property type="match status" value="1"/>
</dbReference>
<organism evidence="1 2">
    <name type="scientific">Mesonia ostreae</name>
    <dbReference type="NCBI Taxonomy" id="861110"/>
    <lineage>
        <taxon>Bacteria</taxon>
        <taxon>Pseudomonadati</taxon>
        <taxon>Bacteroidota</taxon>
        <taxon>Flavobacteriia</taxon>
        <taxon>Flavobacteriales</taxon>
        <taxon>Flavobacteriaceae</taxon>
        <taxon>Mesonia</taxon>
    </lineage>
</organism>